<feature type="transmembrane region" description="Helical" evidence="8">
    <location>
        <begin position="7"/>
        <end position="26"/>
    </location>
</feature>
<dbReference type="InterPro" id="IPR051258">
    <property type="entry name" value="Diverse_Substrate_Transporter"/>
</dbReference>
<reference evidence="10" key="1">
    <citation type="submission" date="2022-03" db="EMBL/GenBank/DDBJ databases">
        <title>Complete genome sequence of Caldinitratiruptor microaerophilus.</title>
        <authorList>
            <person name="Mukaiyama R."/>
            <person name="Nishiyama T."/>
            <person name="Ueda K."/>
        </authorList>
    </citation>
    <scope>NUCLEOTIDE SEQUENCE</scope>
    <source>
        <strain evidence="10">JCM 16183</strain>
    </source>
</reference>
<feature type="transmembrane region" description="Helical" evidence="8">
    <location>
        <begin position="186"/>
        <end position="205"/>
    </location>
</feature>
<feature type="region of interest" description="Disordered" evidence="7">
    <location>
        <begin position="301"/>
        <end position="332"/>
    </location>
</feature>
<keyword evidence="11" id="KW-1185">Reference proteome</keyword>
<evidence type="ECO:0000256" key="8">
    <source>
        <dbReference type="SAM" id="Phobius"/>
    </source>
</evidence>
<dbReference type="PANTHER" id="PTHR42920">
    <property type="entry name" value="OS03G0707200 PROTEIN-RELATED"/>
    <property type="match status" value="1"/>
</dbReference>
<evidence type="ECO:0000256" key="7">
    <source>
        <dbReference type="SAM" id="MobiDB-lite"/>
    </source>
</evidence>
<feature type="transmembrane region" description="Helical" evidence="8">
    <location>
        <begin position="100"/>
        <end position="120"/>
    </location>
</feature>
<protein>
    <recommendedName>
        <fullName evidence="9">EamA domain-containing protein</fullName>
    </recommendedName>
</protein>
<feature type="transmembrane region" description="Helical" evidence="8">
    <location>
        <begin position="127"/>
        <end position="144"/>
    </location>
</feature>
<dbReference type="Gene3D" id="1.10.3730.20">
    <property type="match status" value="1"/>
</dbReference>
<keyword evidence="6 8" id="KW-0472">Membrane</keyword>
<feature type="transmembrane region" description="Helical" evidence="8">
    <location>
        <begin position="217"/>
        <end position="237"/>
    </location>
</feature>
<evidence type="ECO:0000256" key="1">
    <source>
        <dbReference type="ARBA" id="ARBA00004651"/>
    </source>
</evidence>
<keyword evidence="5 8" id="KW-1133">Transmembrane helix</keyword>
<evidence type="ECO:0000259" key="9">
    <source>
        <dbReference type="Pfam" id="PF00892"/>
    </source>
</evidence>
<evidence type="ECO:0000256" key="2">
    <source>
        <dbReference type="ARBA" id="ARBA00007362"/>
    </source>
</evidence>
<dbReference type="InterPro" id="IPR037185">
    <property type="entry name" value="EmrE-like"/>
</dbReference>
<accession>A0AA35CMG1</accession>
<dbReference type="AlphaFoldDB" id="A0AA35CMG1"/>
<dbReference type="KEGG" id="cmic:caldi_10850"/>
<dbReference type="Proteomes" id="UP001163687">
    <property type="component" value="Chromosome"/>
</dbReference>
<dbReference type="GO" id="GO:0005886">
    <property type="term" value="C:plasma membrane"/>
    <property type="evidence" value="ECO:0007669"/>
    <property type="project" value="UniProtKB-SubCell"/>
</dbReference>
<dbReference type="SUPFAM" id="SSF103481">
    <property type="entry name" value="Multidrug resistance efflux transporter EmrE"/>
    <property type="match status" value="2"/>
</dbReference>
<evidence type="ECO:0000313" key="10">
    <source>
        <dbReference type="EMBL" id="BDG59995.1"/>
    </source>
</evidence>
<name>A0AA35CMG1_9FIRM</name>
<evidence type="ECO:0000256" key="5">
    <source>
        <dbReference type="ARBA" id="ARBA00022989"/>
    </source>
</evidence>
<proteinExistence type="inferred from homology"/>
<sequence length="332" mass="34436">MSFLARWLTDLVMVLVVLIWALNNVLMKGALAGWVTPGAFNAVRFSLGATLLGALVLGVEGSLQVPRPLLPRVALLGIIGNGLNQLFFINGLARSTASNAGAWLGLAPVLVALIGAAVGLERVSLRMVLGAAISAAGIVTVLSAQAGGLSLTAGDLLLAGAVTTWSIYTVAALPLVRVVSPLRVTAVAMIFAAAGLVAVNFPALLAQDFRAVPMGSWLALLYAAAVSNGAGYALYVWSVRRIGAARAALFNNLGPVFTAAGARLILGERWGLQQWAGVALVIGGVVVARWDDLRQALLPARKSEQEAPGPAHQDLPALPERRPVRQRGAGMI</sequence>
<feature type="transmembrane region" description="Helical" evidence="8">
    <location>
        <begin position="38"/>
        <end position="57"/>
    </location>
</feature>
<evidence type="ECO:0000313" key="11">
    <source>
        <dbReference type="Proteomes" id="UP001163687"/>
    </source>
</evidence>
<dbReference type="PANTHER" id="PTHR42920:SF11">
    <property type="entry name" value="INNER MEMBRANE PROTEIN YTFF"/>
    <property type="match status" value="1"/>
</dbReference>
<comment type="similarity">
    <text evidence="2">Belongs to the EamA transporter family.</text>
</comment>
<dbReference type="Pfam" id="PF00892">
    <property type="entry name" value="EamA"/>
    <property type="match status" value="2"/>
</dbReference>
<feature type="domain" description="EamA" evidence="9">
    <location>
        <begin position="9"/>
        <end position="142"/>
    </location>
</feature>
<keyword evidence="3" id="KW-1003">Cell membrane</keyword>
<evidence type="ECO:0000256" key="3">
    <source>
        <dbReference type="ARBA" id="ARBA00022475"/>
    </source>
</evidence>
<dbReference type="EMBL" id="AP025628">
    <property type="protein sequence ID" value="BDG59995.1"/>
    <property type="molecule type" value="Genomic_DNA"/>
</dbReference>
<evidence type="ECO:0000256" key="6">
    <source>
        <dbReference type="ARBA" id="ARBA00023136"/>
    </source>
</evidence>
<gene>
    <name evidence="10" type="ORF">caldi_10850</name>
</gene>
<keyword evidence="4 8" id="KW-0812">Transmembrane</keyword>
<dbReference type="RefSeq" id="WP_264844069.1">
    <property type="nucleotide sequence ID" value="NZ_AP025628.1"/>
</dbReference>
<comment type="subcellular location">
    <subcellularLocation>
        <location evidence="1">Cell membrane</location>
        <topology evidence="1">Multi-pass membrane protein</topology>
    </subcellularLocation>
</comment>
<feature type="transmembrane region" description="Helical" evidence="8">
    <location>
        <begin position="156"/>
        <end position="179"/>
    </location>
</feature>
<organism evidence="10 11">
    <name type="scientific">Caldinitratiruptor microaerophilus</name>
    <dbReference type="NCBI Taxonomy" id="671077"/>
    <lineage>
        <taxon>Bacteria</taxon>
        <taxon>Bacillati</taxon>
        <taxon>Bacillota</taxon>
        <taxon>Clostridia</taxon>
        <taxon>Eubacteriales</taxon>
        <taxon>Symbiobacteriaceae</taxon>
        <taxon>Caldinitratiruptor</taxon>
    </lineage>
</organism>
<evidence type="ECO:0000256" key="4">
    <source>
        <dbReference type="ARBA" id="ARBA00022692"/>
    </source>
</evidence>
<feature type="transmembrane region" description="Helical" evidence="8">
    <location>
        <begin position="69"/>
        <end position="88"/>
    </location>
</feature>
<feature type="domain" description="EamA" evidence="9">
    <location>
        <begin position="153"/>
        <end position="288"/>
    </location>
</feature>
<dbReference type="InterPro" id="IPR000620">
    <property type="entry name" value="EamA_dom"/>
</dbReference>